<dbReference type="InterPro" id="IPR021235">
    <property type="entry name" value="DUF2637"/>
</dbReference>
<feature type="region of interest" description="Disordered" evidence="1">
    <location>
        <begin position="238"/>
        <end position="293"/>
    </location>
</feature>
<keyword evidence="2" id="KW-1133">Transmembrane helix</keyword>
<evidence type="ECO:0000313" key="3">
    <source>
        <dbReference type="EMBL" id="GID51492.1"/>
    </source>
</evidence>
<feature type="compositionally biased region" description="Basic and acidic residues" evidence="1">
    <location>
        <begin position="260"/>
        <end position="269"/>
    </location>
</feature>
<name>A0ABQ3WYY5_9ACTN</name>
<feature type="transmembrane region" description="Helical" evidence="2">
    <location>
        <begin position="96"/>
        <end position="114"/>
    </location>
</feature>
<comment type="caution">
    <text evidence="3">The sequence shown here is derived from an EMBL/GenBank/DDBJ whole genome shotgun (WGS) entry which is preliminary data.</text>
</comment>
<sequence>MPTVGNRLASAGNPAMPAEGSRRGWFQSAAAVTHDVLGWFLAAAATVLAASGQVEYAVTADITDLRRFLVPAILEIAAIFLILGGYLRACDGDSPALLWLLATAVTGFATWTNLTHGGPRAGRIFAAATVVTFVLWLLKLRDRYRAARRASGLIDAPTAKFRLIRWIVMSRQTARAWLLAIEYGIRDADEALDRARLWQDTAHDTFLSTSGAKGDRRTAAYRAADLAVRHRHYHATDRATLAQPTSSTTVASGPILSGAEDGRPTHPDASHANSMRTQPYDPPVRGNGTCRSPATDALAATAASAPLSTAHVTDHDTDVQAPHGTLSSAARKPVPGQPQPFPPERPTGVPARGTPEPPTGTGNTPPPRYEPTSDEDRTMYQTWLRGVAGGHEPTGADLARAAGRPDDSTGTGRKAARRYRDAHAEFSTPGGTTTPDNREPRRTPQPAGTR</sequence>
<organism evidence="3">
    <name type="scientific">Actinoplanes campanulatus</name>
    <dbReference type="NCBI Taxonomy" id="113559"/>
    <lineage>
        <taxon>Bacteria</taxon>
        <taxon>Bacillati</taxon>
        <taxon>Actinomycetota</taxon>
        <taxon>Actinomycetes</taxon>
        <taxon>Micromonosporales</taxon>
        <taxon>Micromonosporaceae</taxon>
        <taxon>Actinoplanes</taxon>
    </lineage>
</organism>
<feature type="compositionally biased region" description="Pro residues" evidence="1">
    <location>
        <begin position="335"/>
        <end position="345"/>
    </location>
</feature>
<dbReference type="RefSeq" id="WP_204301555.1">
    <property type="nucleotide sequence ID" value="NZ_BAAAGQ010000074.1"/>
</dbReference>
<accession>A0ABQ3WYY5</accession>
<dbReference type="Pfam" id="PF10935">
    <property type="entry name" value="DUF2637"/>
    <property type="match status" value="1"/>
</dbReference>
<protein>
    <recommendedName>
        <fullName evidence="4">DUF2637 domain-containing protein</fullName>
    </recommendedName>
</protein>
<feature type="transmembrane region" description="Helical" evidence="2">
    <location>
        <begin position="36"/>
        <end position="56"/>
    </location>
</feature>
<evidence type="ECO:0000256" key="2">
    <source>
        <dbReference type="SAM" id="Phobius"/>
    </source>
</evidence>
<gene>
    <name evidence="3" type="ORF">Aca07nite_87670</name>
</gene>
<feature type="compositionally biased region" description="Polar residues" evidence="1">
    <location>
        <begin position="242"/>
        <end position="251"/>
    </location>
</feature>
<keyword evidence="2" id="KW-0472">Membrane</keyword>
<feature type="transmembrane region" description="Helical" evidence="2">
    <location>
        <begin position="120"/>
        <end position="138"/>
    </location>
</feature>
<feature type="transmembrane region" description="Helical" evidence="2">
    <location>
        <begin position="68"/>
        <end position="89"/>
    </location>
</feature>
<proteinExistence type="predicted"/>
<keyword evidence="2" id="KW-0812">Transmembrane</keyword>
<evidence type="ECO:0000256" key="1">
    <source>
        <dbReference type="SAM" id="MobiDB-lite"/>
    </source>
</evidence>
<feature type="region of interest" description="Disordered" evidence="1">
    <location>
        <begin position="315"/>
        <end position="450"/>
    </location>
</feature>
<evidence type="ECO:0008006" key="4">
    <source>
        <dbReference type="Google" id="ProtNLM"/>
    </source>
</evidence>
<dbReference type="EMBL" id="BOMF01000186">
    <property type="protein sequence ID" value="GID51492.1"/>
    <property type="molecule type" value="Genomic_DNA"/>
</dbReference>
<reference evidence="3" key="1">
    <citation type="submission" date="2021-01" db="EMBL/GenBank/DDBJ databases">
        <title>Whole genome shotgun sequence of Actinoplanes capillaceus NBRC 16408.</title>
        <authorList>
            <person name="Komaki H."/>
            <person name="Tamura T."/>
        </authorList>
    </citation>
    <scope>NUCLEOTIDE SEQUENCE [LARGE SCALE GENOMIC DNA]</scope>
    <source>
        <strain evidence="3">NBRC 16408</strain>
    </source>
</reference>